<keyword evidence="4" id="KW-1185">Reference proteome</keyword>
<evidence type="ECO:0000256" key="1">
    <source>
        <dbReference type="SAM" id="MobiDB-lite"/>
    </source>
</evidence>
<dbReference type="EMBL" id="ML742043">
    <property type="protein sequence ID" value="KAE8153126.1"/>
    <property type="molecule type" value="Genomic_DNA"/>
</dbReference>
<keyword evidence="2" id="KW-1133">Transmembrane helix</keyword>
<name>A0A5N6U3F6_ASPAV</name>
<keyword evidence="2" id="KW-0812">Transmembrane</keyword>
<protein>
    <submittedName>
        <fullName evidence="3">Uncharacterized protein</fullName>
    </submittedName>
</protein>
<evidence type="ECO:0000313" key="4">
    <source>
        <dbReference type="Proteomes" id="UP000325780"/>
    </source>
</evidence>
<reference evidence="3 4" key="1">
    <citation type="submission" date="2019-04" db="EMBL/GenBank/DDBJ databases">
        <title>Friends and foes A comparative genomics study of 23 Aspergillus species from section Flavi.</title>
        <authorList>
            <consortium name="DOE Joint Genome Institute"/>
            <person name="Kjaerbolling I."/>
            <person name="Vesth T."/>
            <person name="Frisvad J.C."/>
            <person name="Nybo J.L."/>
            <person name="Theobald S."/>
            <person name="Kildgaard S."/>
            <person name="Isbrandt T."/>
            <person name="Kuo A."/>
            <person name="Sato A."/>
            <person name="Lyhne E.K."/>
            <person name="Kogle M.E."/>
            <person name="Wiebenga A."/>
            <person name="Kun R.S."/>
            <person name="Lubbers R.J."/>
            <person name="Makela M.R."/>
            <person name="Barry K."/>
            <person name="Chovatia M."/>
            <person name="Clum A."/>
            <person name="Daum C."/>
            <person name="Haridas S."/>
            <person name="He G."/>
            <person name="LaButti K."/>
            <person name="Lipzen A."/>
            <person name="Mondo S."/>
            <person name="Riley R."/>
            <person name="Salamov A."/>
            <person name="Simmons B.A."/>
            <person name="Magnuson J.K."/>
            <person name="Henrissat B."/>
            <person name="Mortensen U.H."/>
            <person name="Larsen T.O."/>
            <person name="Devries R.P."/>
            <person name="Grigoriev I.V."/>
            <person name="Machida M."/>
            <person name="Baker S.E."/>
            <person name="Andersen M.R."/>
        </authorList>
    </citation>
    <scope>NUCLEOTIDE SEQUENCE [LARGE SCALE GENOMIC DNA]</scope>
    <source>
        <strain evidence="3 4">IBT 18842</strain>
    </source>
</reference>
<feature type="region of interest" description="Disordered" evidence="1">
    <location>
        <begin position="245"/>
        <end position="289"/>
    </location>
</feature>
<gene>
    <name evidence="3" type="ORF">BDV25DRAFT_150003</name>
</gene>
<proteinExistence type="predicted"/>
<keyword evidence="2" id="KW-0472">Membrane</keyword>
<evidence type="ECO:0000313" key="3">
    <source>
        <dbReference type="EMBL" id="KAE8153126.1"/>
    </source>
</evidence>
<organism evidence="3 4">
    <name type="scientific">Aspergillus avenaceus</name>
    <dbReference type="NCBI Taxonomy" id="36643"/>
    <lineage>
        <taxon>Eukaryota</taxon>
        <taxon>Fungi</taxon>
        <taxon>Dikarya</taxon>
        <taxon>Ascomycota</taxon>
        <taxon>Pezizomycotina</taxon>
        <taxon>Eurotiomycetes</taxon>
        <taxon>Eurotiomycetidae</taxon>
        <taxon>Eurotiales</taxon>
        <taxon>Aspergillaceae</taxon>
        <taxon>Aspergillus</taxon>
        <taxon>Aspergillus subgen. Circumdati</taxon>
    </lineage>
</organism>
<feature type="transmembrane region" description="Helical" evidence="2">
    <location>
        <begin position="12"/>
        <end position="31"/>
    </location>
</feature>
<dbReference type="AlphaFoldDB" id="A0A5N6U3F6"/>
<dbReference type="Proteomes" id="UP000325780">
    <property type="component" value="Unassembled WGS sequence"/>
</dbReference>
<dbReference type="OrthoDB" id="5412502at2759"/>
<feature type="transmembrane region" description="Helical" evidence="2">
    <location>
        <begin position="37"/>
        <end position="56"/>
    </location>
</feature>
<accession>A0A5N6U3F6</accession>
<feature type="transmembrane region" description="Helical" evidence="2">
    <location>
        <begin position="137"/>
        <end position="159"/>
    </location>
</feature>
<evidence type="ECO:0000256" key="2">
    <source>
        <dbReference type="SAM" id="Phobius"/>
    </source>
</evidence>
<feature type="transmembrane region" description="Helical" evidence="2">
    <location>
        <begin position="114"/>
        <end position="131"/>
    </location>
</feature>
<sequence length="289" mass="32823">MIPIKPFSLLDTVTILSILMTVGLLVMAGVINDGVALVGVGTMALSTCTASFSAWWRPKLVKRQVKSKVPGGSIVIKTRGGGFIVVKGDESVIRELYTGMDACDYIIKDVKRQWLLAASTLFLMISVIMFSNSSQRMQIAIGAAYFILNILYWLLALLVPPHNIWDMSRYRVQREEYEFHGNTLTDALWVAIQYTGQTEWVTRSHIMPNTRFWNQWLQEAQEALDKNPRAWDAGEGRNKLMNEAKEECERMPMPASKIFQDREDENEDEEDRSRPAKMKGGEVLLDGRK</sequence>